<name>A0ABU3RKQ3_9BACL</name>
<dbReference type="EMBL" id="JAWCUD010000011">
    <property type="protein sequence ID" value="MDU0204661.1"/>
    <property type="molecule type" value="Genomic_DNA"/>
</dbReference>
<reference evidence="1 2" key="1">
    <citation type="submission" date="2023-10" db="EMBL/GenBank/DDBJ databases">
        <title>Paenibacillus strain PFR10 Genome sequencing and assembly.</title>
        <authorList>
            <person name="Kim I."/>
        </authorList>
    </citation>
    <scope>NUCLEOTIDE SEQUENCE [LARGE SCALE GENOMIC DNA]</scope>
    <source>
        <strain evidence="1 2">PFR10</strain>
    </source>
</reference>
<dbReference type="Proteomes" id="UP001260980">
    <property type="component" value="Unassembled WGS sequence"/>
</dbReference>
<protein>
    <submittedName>
        <fullName evidence="1">Uncharacterized protein</fullName>
    </submittedName>
</protein>
<gene>
    <name evidence="1" type="ORF">RQP52_26595</name>
</gene>
<evidence type="ECO:0000313" key="1">
    <source>
        <dbReference type="EMBL" id="MDU0204661.1"/>
    </source>
</evidence>
<organism evidence="1 2">
    <name type="scientific">Paenibacillus violae</name>
    <dbReference type="NCBI Taxonomy" id="3077234"/>
    <lineage>
        <taxon>Bacteria</taxon>
        <taxon>Bacillati</taxon>
        <taxon>Bacillota</taxon>
        <taxon>Bacilli</taxon>
        <taxon>Bacillales</taxon>
        <taxon>Paenibacillaceae</taxon>
        <taxon>Paenibacillus</taxon>
    </lineage>
</organism>
<dbReference type="RefSeq" id="WP_315954644.1">
    <property type="nucleotide sequence ID" value="NZ_JAWCUD010000011.1"/>
</dbReference>
<accession>A0ABU3RKQ3</accession>
<sequence>MIDAHREIFETEDEVEEVNATYMISLQAIMRGESISEIKLHASKMLMNIS</sequence>
<comment type="caution">
    <text evidence="1">The sequence shown here is derived from an EMBL/GenBank/DDBJ whole genome shotgun (WGS) entry which is preliminary data.</text>
</comment>
<keyword evidence="2" id="KW-1185">Reference proteome</keyword>
<proteinExistence type="predicted"/>
<evidence type="ECO:0000313" key="2">
    <source>
        <dbReference type="Proteomes" id="UP001260980"/>
    </source>
</evidence>